<dbReference type="InterPro" id="IPR025690">
    <property type="entry name" value="Methyltransf_put"/>
</dbReference>
<dbReference type="AlphaFoldDB" id="A0A8I1SKZ4"/>
<reference evidence="2" key="1">
    <citation type="submission" date="2020-12" db="EMBL/GenBank/DDBJ databases">
        <title>Oil enriched cultivation method for isolating marine PHA-producing bacteria.</title>
        <authorList>
            <person name="Zheng W."/>
            <person name="Yu S."/>
            <person name="Huang Y."/>
        </authorList>
    </citation>
    <scope>NUCLEOTIDE SEQUENCE</scope>
    <source>
        <strain evidence="2">SY-2-3</strain>
    </source>
</reference>
<dbReference type="RefSeq" id="WP_206928283.1">
    <property type="nucleotide sequence ID" value="NZ_JAEKJW010000003.1"/>
</dbReference>
<dbReference type="Pfam" id="PF12692">
    <property type="entry name" value="Methyltransf_17"/>
    <property type="match status" value="1"/>
</dbReference>
<dbReference type="InterPro" id="IPR029063">
    <property type="entry name" value="SAM-dependent_MTases_sf"/>
</dbReference>
<evidence type="ECO:0008006" key="4">
    <source>
        <dbReference type="Google" id="ProtNLM"/>
    </source>
</evidence>
<evidence type="ECO:0000256" key="1">
    <source>
        <dbReference type="SAM" id="Coils"/>
    </source>
</evidence>
<feature type="coiled-coil region" evidence="1">
    <location>
        <begin position="1"/>
        <end position="28"/>
    </location>
</feature>
<dbReference type="Proteomes" id="UP000664405">
    <property type="component" value="Unassembled WGS sequence"/>
</dbReference>
<name>A0A8I1SKZ4_9PROT</name>
<organism evidence="2 3">
    <name type="scientific">Thalassospira povalilytica</name>
    <dbReference type="NCBI Taxonomy" id="732237"/>
    <lineage>
        <taxon>Bacteria</taxon>
        <taxon>Pseudomonadati</taxon>
        <taxon>Pseudomonadota</taxon>
        <taxon>Alphaproteobacteria</taxon>
        <taxon>Rhodospirillales</taxon>
        <taxon>Thalassospiraceae</taxon>
        <taxon>Thalassospira</taxon>
    </lineage>
</organism>
<dbReference type="SUPFAM" id="SSF53335">
    <property type="entry name" value="S-adenosyl-L-methionine-dependent methyltransferases"/>
    <property type="match status" value="1"/>
</dbReference>
<proteinExistence type="predicted"/>
<accession>A0A8I1SKZ4</accession>
<dbReference type="Gene3D" id="3.40.50.150">
    <property type="entry name" value="Vaccinia Virus protein VP39"/>
    <property type="match status" value="1"/>
</dbReference>
<keyword evidence="1" id="KW-0175">Coiled coil</keyword>
<protein>
    <recommendedName>
        <fullName evidence="4">S-adenosylmethionine-dependent methyltransferase</fullName>
    </recommendedName>
</protein>
<gene>
    <name evidence="2" type="ORF">JF547_18760</name>
</gene>
<sequence>MSRLNSVIRRLQAQRDCLNAAAEMIKDQDGIVLEVGLGNGRTFDHLREIMPDREIFVFDRQIAAHPKCIPDDDHLFLGDIFETLPWAVEQFKGKVALVHSDVGTGDEALNAKIAAFIGKTLPPALMIGAIVASDQKIDVPGTIAEPLPEGVPQDRYFFRRFKGQ</sequence>
<dbReference type="EMBL" id="JAEKJW010000003">
    <property type="protein sequence ID" value="MBN8198519.1"/>
    <property type="molecule type" value="Genomic_DNA"/>
</dbReference>
<comment type="caution">
    <text evidence="2">The sequence shown here is derived from an EMBL/GenBank/DDBJ whole genome shotgun (WGS) entry which is preliminary data.</text>
</comment>
<evidence type="ECO:0000313" key="3">
    <source>
        <dbReference type="Proteomes" id="UP000664405"/>
    </source>
</evidence>
<evidence type="ECO:0000313" key="2">
    <source>
        <dbReference type="EMBL" id="MBN8198519.1"/>
    </source>
</evidence>